<gene>
    <name evidence="1" type="ORF">PVAP13_9KG497900</name>
</gene>
<dbReference type="EMBL" id="CM029053">
    <property type="protein sequence ID" value="KAG2553866.1"/>
    <property type="molecule type" value="Genomic_DNA"/>
</dbReference>
<protein>
    <submittedName>
        <fullName evidence="1">Uncharacterized protein</fullName>
    </submittedName>
</protein>
<reference evidence="1" key="1">
    <citation type="submission" date="2020-05" db="EMBL/GenBank/DDBJ databases">
        <title>WGS assembly of Panicum virgatum.</title>
        <authorList>
            <person name="Lovell J.T."/>
            <person name="Jenkins J."/>
            <person name="Shu S."/>
            <person name="Juenger T.E."/>
            <person name="Schmutz J."/>
        </authorList>
    </citation>
    <scope>NUCLEOTIDE SEQUENCE</scope>
    <source>
        <strain evidence="1">AP13</strain>
    </source>
</reference>
<organism evidence="1 2">
    <name type="scientific">Panicum virgatum</name>
    <name type="common">Blackwell switchgrass</name>
    <dbReference type="NCBI Taxonomy" id="38727"/>
    <lineage>
        <taxon>Eukaryota</taxon>
        <taxon>Viridiplantae</taxon>
        <taxon>Streptophyta</taxon>
        <taxon>Embryophyta</taxon>
        <taxon>Tracheophyta</taxon>
        <taxon>Spermatophyta</taxon>
        <taxon>Magnoliopsida</taxon>
        <taxon>Liliopsida</taxon>
        <taxon>Poales</taxon>
        <taxon>Poaceae</taxon>
        <taxon>PACMAD clade</taxon>
        <taxon>Panicoideae</taxon>
        <taxon>Panicodae</taxon>
        <taxon>Paniceae</taxon>
        <taxon>Panicinae</taxon>
        <taxon>Panicum</taxon>
        <taxon>Panicum sect. Hiantes</taxon>
    </lineage>
</organism>
<evidence type="ECO:0000313" key="2">
    <source>
        <dbReference type="Proteomes" id="UP000823388"/>
    </source>
</evidence>
<proteinExistence type="predicted"/>
<accession>A0A8T0P3H5</accession>
<keyword evidence="2" id="KW-1185">Reference proteome</keyword>
<comment type="caution">
    <text evidence="1">The sequence shown here is derived from an EMBL/GenBank/DDBJ whole genome shotgun (WGS) entry which is preliminary data.</text>
</comment>
<evidence type="ECO:0000313" key="1">
    <source>
        <dbReference type="EMBL" id="KAG2553866.1"/>
    </source>
</evidence>
<dbReference type="AlphaFoldDB" id="A0A8T0P3H5"/>
<name>A0A8T0P3H5_PANVG</name>
<dbReference type="Proteomes" id="UP000823388">
    <property type="component" value="Chromosome 9K"/>
</dbReference>
<sequence length="147" mass="15886">MVEEDRGRLLLAAAAAKLKAKRGGPGGRRWRRQRGHWRVMWGGRRCDLASALARGRRNRGARELQSRPLRTRPNVPAAVARRLSTLEPTIPAAIACHSGPRVFQIRFVGGRSAQPGARSGPLKAGGGEPCDCGATTTSWRRACTLGT</sequence>